<sequence>MKTVKAAQIVTEDDVRRVYPAWTITRATTGPRLGELIATHPDIPGPIRSVTPDRLLRLLEGPELLRLRDRYGDRYWIRSKPTMWVATLKRNDGTEPTLIEDTPGELERRMLAPGLWGQRTPKPHRPA</sequence>
<gene>
    <name evidence="1" type="ORF">GTW20_00160</name>
    <name evidence="2" type="ORF">GTW20_26645</name>
</gene>
<protein>
    <submittedName>
        <fullName evidence="1">Uncharacterized protein</fullName>
    </submittedName>
</protein>
<name>A0A7K2ILH2_9ACTN</name>
<evidence type="ECO:0000313" key="1">
    <source>
        <dbReference type="EMBL" id="MYR30716.1"/>
    </source>
</evidence>
<dbReference type="Proteomes" id="UP000467124">
    <property type="component" value="Unassembled WGS sequence"/>
</dbReference>
<dbReference type="EMBL" id="WWHY01000001">
    <property type="protein sequence ID" value="MYR30716.1"/>
    <property type="molecule type" value="Genomic_DNA"/>
</dbReference>
<accession>A0A7K2ILH2</accession>
<dbReference type="RefSeq" id="WP_161109894.1">
    <property type="nucleotide sequence ID" value="NZ_JBHXVI010000018.1"/>
</dbReference>
<evidence type="ECO:0000313" key="3">
    <source>
        <dbReference type="Proteomes" id="UP000467124"/>
    </source>
</evidence>
<comment type="caution">
    <text evidence="1">The sequence shown here is derived from an EMBL/GenBank/DDBJ whole genome shotgun (WGS) entry which is preliminary data.</text>
</comment>
<dbReference type="AlphaFoldDB" id="A0A7K2ILH2"/>
<proteinExistence type="predicted"/>
<reference evidence="1 3" key="1">
    <citation type="journal article" date="2019" name="Nat. Commun.">
        <title>The antimicrobial potential of Streptomyces from insect microbiomes.</title>
        <authorList>
            <person name="Chevrette M.G."/>
            <person name="Carlson C.M."/>
            <person name="Ortega H.E."/>
            <person name="Thomas C."/>
            <person name="Ananiev G.E."/>
            <person name="Barns K.J."/>
            <person name="Book A.J."/>
            <person name="Cagnazzo J."/>
            <person name="Carlos C."/>
            <person name="Flanigan W."/>
            <person name="Grubbs K.J."/>
            <person name="Horn H.A."/>
            <person name="Hoffmann F.M."/>
            <person name="Klassen J.L."/>
            <person name="Knack J.J."/>
            <person name="Lewin G.R."/>
            <person name="McDonald B.R."/>
            <person name="Muller L."/>
            <person name="Melo W.G.P."/>
            <person name="Pinto-Tomas A.A."/>
            <person name="Schmitz A."/>
            <person name="Wendt-Pienkowski E."/>
            <person name="Wildman S."/>
            <person name="Zhao M."/>
            <person name="Zhang F."/>
            <person name="Bugni T.S."/>
            <person name="Andes D.R."/>
            <person name="Pupo M.T."/>
            <person name="Currie C.R."/>
        </authorList>
    </citation>
    <scope>NUCLEOTIDE SEQUENCE [LARGE SCALE GENOMIC DNA]</scope>
    <source>
        <strain evidence="1 3">SID5840</strain>
    </source>
</reference>
<evidence type="ECO:0000313" key="2">
    <source>
        <dbReference type="EMBL" id="MYR35742.1"/>
    </source>
</evidence>
<organism evidence="1 3">
    <name type="scientific">Nocardiopsis alba</name>
    <dbReference type="NCBI Taxonomy" id="53437"/>
    <lineage>
        <taxon>Bacteria</taxon>
        <taxon>Bacillati</taxon>
        <taxon>Actinomycetota</taxon>
        <taxon>Actinomycetes</taxon>
        <taxon>Streptosporangiales</taxon>
        <taxon>Nocardiopsidaceae</taxon>
        <taxon>Nocardiopsis</taxon>
    </lineage>
</organism>
<dbReference type="EMBL" id="WWHY01000001">
    <property type="protein sequence ID" value="MYR35742.1"/>
    <property type="molecule type" value="Genomic_DNA"/>
</dbReference>